<gene>
    <name evidence="1" type="ORF">OH76DRAFT_1482039</name>
</gene>
<dbReference type="OrthoDB" id="2760482at2759"/>
<keyword evidence="2" id="KW-1185">Reference proteome</keyword>
<accession>A0A371DDL3</accession>
<protein>
    <submittedName>
        <fullName evidence="1">Uncharacterized protein</fullName>
    </submittedName>
</protein>
<dbReference type="AlphaFoldDB" id="A0A371DDL3"/>
<dbReference type="Proteomes" id="UP000256964">
    <property type="component" value="Unassembled WGS sequence"/>
</dbReference>
<organism evidence="1 2">
    <name type="scientific">Lentinus brumalis</name>
    <dbReference type="NCBI Taxonomy" id="2498619"/>
    <lineage>
        <taxon>Eukaryota</taxon>
        <taxon>Fungi</taxon>
        <taxon>Dikarya</taxon>
        <taxon>Basidiomycota</taxon>
        <taxon>Agaricomycotina</taxon>
        <taxon>Agaricomycetes</taxon>
        <taxon>Polyporales</taxon>
        <taxon>Polyporaceae</taxon>
        <taxon>Lentinus</taxon>
    </lineage>
</organism>
<dbReference type="EMBL" id="KZ857398">
    <property type="protein sequence ID" value="RDX50606.1"/>
    <property type="molecule type" value="Genomic_DNA"/>
</dbReference>
<reference evidence="1 2" key="1">
    <citation type="journal article" date="2018" name="Biotechnol. Biofuels">
        <title>Integrative visual omics of the white-rot fungus Polyporus brumalis exposes the biotechnological potential of its oxidative enzymes for delignifying raw plant biomass.</title>
        <authorList>
            <person name="Miyauchi S."/>
            <person name="Rancon A."/>
            <person name="Drula E."/>
            <person name="Hage H."/>
            <person name="Chaduli D."/>
            <person name="Favel A."/>
            <person name="Grisel S."/>
            <person name="Henrissat B."/>
            <person name="Herpoel-Gimbert I."/>
            <person name="Ruiz-Duenas F.J."/>
            <person name="Chevret D."/>
            <person name="Hainaut M."/>
            <person name="Lin J."/>
            <person name="Wang M."/>
            <person name="Pangilinan J."/>
            <person name="Lipzen A."/>
            <person name="Lesage-Meessen L."/>
            <person name="Navarro D."/>
            <person name="Riley R."/>
            <person name="Grigoriev I.V."/>
            <person name="Zhou S."/>
            <person name="Raouche S."/>
            <person name="Rosso M.N."/>
        </authorList>
    </citation>
    <scope>NUCLEOTIDE SEQUENCE [LARGE SCALE GENOMIC DNA]</scope>
    <source>
        <strain evidence="1 2">BRFM 1820</strain>
    </source>
</reference>
<evidence type="ECO:0000313" key="2">
    <source>
        <dbReference type="Proteomes" id="UP000256964"/>
    </source>
</evidence>
<name>A0A371DDL3_9APHY</name>
<proteinExistence type="predicted"/>
<sequence>MSDAPLSAARAFWSAKLELQLVAWRVAEAVKSLPEAPDSMTVRRWNAGIGREIWTAVRACGICHVTQPAVPAAARESSPLVTTLLRHCRWIDRDLQFDLASTDRNTLLRELAVPESYFGTLAGEHGYPRWWQWGADGPSDGICPTWWKNPPERVSPPLLVFEEDLEDVRTQSAYLLHTAQAPASR</sequence>
<evidence type="ECO:0000313" key="1">
    <source>
        <dbReference type="EMBL" id="RDX50606.1"/>
    </source>
</evidence>